<evidence type="ECO:0000256" key="1">
    <source>
        <dbReference type="SAM" id="SignalP"/>
    </source>
</evidence>
<keyword evidence="1" id="KW-0732">Signal</keyword>
<dbReference type="AlphaFoldDB" id="A0A2H9ZRU1"/>
<reference evidence="2 3" key="1">
    <citation type="journal article" date="2017" name="Nature">
        <title>The Apostasia genome and the evolution of orchids.</title>
        <authorList>
            <person name="Zhang G.Q."/>
            <person name="Liu K.W."/>
            <person name="Li Z."/>
            <person name="Lohaus R."/>
            <person name="Hsiao Y.Y."/>
            <person name="Niu S.C."/>
            <person name="Wang J.Y."/>
            <person name="Lin Y.C."/>
            <person name="Xu Q."/>
            <person name="Chen L.J."/>
            <person name="Yoshida K."/>
            <person name="Fujiwara S."/>
            <person name="Wang Z.W."/>
            <person name="Zhang Y.Q."/>
            <person name="Mitsuda N."/>
            <person name="Wang M."/>
            <person name="Liu G.H."/>
            <person name="Pecoraro L."/>
            <person name="Huang H.X."/>
            <person name="Xiao X.J."/>
            <person name="Lin M."/>
            <person name="Wu X.Y."/>
            <person name="Wu W.L."/>
            <person name="Chen Y.Y."/>
            <person name="Chang S.B."/>
            <person name="Sakamoto S."/>
            <person name="Ohme-Takagi M."/>
            <person name="Yagi M."/>
            <person name="Zeng S.J."/>
            <person name="Shen C.Y."/>
            <person name="Yeh C.M."/>
            <person name="Luo Y.B."/>
            <person name="Tsai W.C."/>
            <person name="Van de Peer Y."/>
            <person name="Liu Z.J."/>
        </authorList>
    </citation>
    <scope>NUCLEOTIDE SEQUENCE [LARGE SCALE GENOMIC DNA]</scope>
    <source>
        <strain evidence="3">cv. Shenzhen</strain>
        <tissue evidence="2">Stem</tissue>
    </source>
</reference>
<feature type="signal peptide" evidence="1">
    <location>
        <begin position="1"/>
        <end position="27"/>
    </location>
</feature>
<protein>
    <submittedName>
        <fullName evidence="2">Uncharacterized protein</fullName>
    </submittedName>
</protein>
<dbReference type="Proteomes" id="UP000236161">
    <property type="component" value="Unassembled WGS sequence"/>
</dbReference>
<keyword evidence="3" id="KW-1185">Reference proteome</keyword>
<organism evidence="2 3">
    <name type="scientific">Apostasia shenzhenica</name>
    <dbReference type="NCBI Taxonomy" id="1088818"/>
    <lineage>
        <taxon>Eukaryota</taxon>
        <taxon>Viridiplantae</taxon>
        <taxon>Streptophyta</taxon>
        <taxon>Embryophyta</taxon>
        <taxon>Tracheophyta</taxon>
        <taxon>Spermatophyta</taxon>
        <taxon>Magnoliopsida</taxon>
        <taxon>Liliopsida</taxon>
        <taxon>Asparagales</taxon>
        <taxon>Orchidaceae</taxon>
        <taxon>Apostasioideae</taxon>
        <taxon>Apostasia</taxon>
    </lineage>
</organism>
<proteinExistence type="predicted"/>
<dbReference type="EMBL" id="KZ454609">
    <property type="protein sequence ID" value="PKA46007.1"/>
    <property type="molecule type" value="Genomic_DNA"/>
</dbReference>
<accession>A0A2H9ZRU1</accession>
<evidence type="ECO:0000313" key="2">
    <source>
        <dbReference type="EMBL" id="PKA46007.1"/>
    </source>
</evidence>
<name>A0A2H9ZRU1_9ASPA</name>
<gene>
    <name evidence="2" type="ORF">AXF42_Ash021667</name>
</gene>
<feature type="chain" id="PRO_5014131897" evidence="1">
    <location>
        <begin position="28"/>
        <end position="150"/>
    </location>
</feature>
<sequence length="150" mass="16502">MASNNCLLLSQLHGVVLLGLCATTATAPPPISGENNDWVSVTGQRAEIAVLVAVYLWNLYNSETTGTVIFLHTRWKVWEMVGPDGVTTIHAAFAVLRTFTRHPHIQWFASADIFMTMTDRNLPLGPQSIPRSAFYAYPLIVLGVRPHSGN</sequence>
<evidence type="ECO:0000313" key="3">
    <source>
        <dbReference type="Proteomes" id="UP000236161"/>
    </source>
</evidence>